<dbReference type="PROSITE" id="PS01284">
    <property type="entry name" value="TNASE_2"/>
    <property type="match status" value="1"/>
</dbReference>
<dbReference type="SMART" id="SM00318">
    <property type="entry name" value="SNc"/>
    <property type="match status" value="1"/>
</dbReference>
<keyword evidence="3" id="KW-0378">Hydrolase</keyword>
<dbReference type="InterPro" id="IPR035437">
    <property type="entry name" value="SNase_OB-fold_sf"/>
</dbReference>
<name>A0A1P8KGH1_ACILW</name>
<evidence type="ECO:0000256" key="4">
    <source>
        <dbReference type="SAM" id="SignalP"/>
    </source>
</evidence>
<dbReference type="GO" id="GO:0003676">
    <property type="term" value="F:nucleic acid binding"/>
    <property type="evidence" value="ECO:0007669"/>
    <property type="project" value="InterPro"/>
</dbReference>
<proteinExistence type="predicted"/>
<dbReference type="GO" id="GO:0004519">
    <property type="term" value="F:endonuclease activity"/>
    <property type="evidence" value="ECO:0007669"/>
    <property type="project" value="UniProtKB-KW"/>
</dbReference>
<keyword evidence="1" id="KW-0540">Nuclease</keyword>
<evidence type="ECO:0000259" key="5">
    <source>
        <dbReference type="PROSITE" id="PS50830"/>
    </source>
</evidence>
<dbReference type="InterPro" id="IPR002071">
    <property type="entry name" value="Thermonucl_AS"/>
</dbReference>
<dbReference type="RefSeq" id="WP_032056297.1">
    <property type="nucleotide sequence ID" value="NZ_CP082144.1"/>
</dbReference>
<dbReference type="PANTHER" id="PTHR12302">
    <property type="entry name" value="EBNA2 BINDING PROTEIN P100"/>
    <property type="match status" value="1"/>
</dbReference>
<sequence>MNLNTTLKSLALILTMSVVATAAQADFVGKVVRISDGDTITVLNNNNEQIRVRFNQIDAPEKSQAFGQKSRQNISFLHETIVYVQENSKDRYGRTLGTIFQMRTNQVPNLNIVNSVNYKQVKDGYAWAYREYLKDKIILSAESNARSQRLGLWADPNPVYPSQYRHNK</sequence>
<reference evidence="6" key="1">
    <citation type="journal article" date="2016" name="Biomed. Res. Int.">
        <title>Resistance of Permafrost and Modern Acinetobacter lwoffii Strains to Heavy Metals and Arsenic Revealed by Genome Analysis.</title>
        <authorList>
            <person name="Mindlin S."/>
            <person name="Petrenko A."/>
            <person name="Kurakov A."/>
            <person name="Beletsky A."/>
            <person name="Mardanov A."/>
            <person name="Petrova M."/>
        </authorList>
    </citation>
    <scope>NUCLEOTIDE SEQUENCE</scope>
    <source>
        <strain evidence="6">ED23-35</strain>
        <plasmid evidence="6">pALWED1.1</plasmid>
    </source>
</reference>
<feature type="domain" description="TNase-like" evidence="5">
    <location>
        <begin position="25"/>
        <end position="155"/>
    </location>
</feature>
<organism evidence="6">
    <name type="scientific">Acinetobacter lwoffii</name>
    <dbReference type="NCBI Taxonomy" id="28090"/>
    <lineage>
        <taxon>Bacteria</taxon>
        <taxon>Pseudomonadati</taxon>
        <taxon>Pseudomonadota</taxon>
        <taxon>Gammaproteobacteria</taxon>
        <taxon>Moraxellales</taxon>
        <taxon>Moraxellaceae</taxon>
        <taxon>Acinetobacter</taxon>
    </lineage>
</organism>
<dbReference type="EMBL" id="KX426227">
    <property type="protein sequence ID" value="APW48783.1"/>
    <property type="molecule type" value="Genomic_DNA"/>
</dbReference>
<evidence type="ECO:0000256" key="1">
    <source>
        <dbReference type="ARBA" id="ARBA00022722"/>
    </source>
</evidence>
<dbReference type="AlphaFoldDB" id="A0A1P8KGH1"/>
<dbReference type="GO" id="GO:0016787">
    <property type="term" value="F:hydrolase activity"/>
    <property type="evidence" value="ECO:0007669"/>
    <property type="project" value="UniProtKB-KW"/>
</dbReference>
<dbReference type="Pfam" id="PF00565">
    <property type="entry name" value="SNase"/>
    <property type="match status" value="1"/>
</dbReference>
<evidence type="ECO:0000256" key="3">
    <source>
        <dbReference type="ARBA" id="ARBA00022801"/>
    </source>
</evidence>
<dbReference type="SUPFAM" id="SSF50199">
    <property type="entry name" value="Staphylococcal nuclease"/>
    <property type="match status" value="1"/>
</dbReference>
<gene>
    <name evidence="6" type="ORF">BAA96_1p0077</name>
</gene>
<keyword evidence="2" id="KW-0255">Endonuclease</keyword>
<feature type="signal peptide" evidence="4">
    <location>
        <begin position="1"/>
        <end position="22"/>
    </location>
</feature>
<protein>
    <submittedName>
        <fullName evidence="6">Putative nuclease</fullName>
    </submittedName>
</protein>
<geneLocation type="plasmid" evidence="6">
    <name>pALWED1.1</name>
</geneLocation>
<dbReference type="Gene3D" id="2.40.50.90">
    <property type="match status" value="1"/>
</dbReference>
<keyword evidence="4" id="KW-0732">Signal</keyword>
<dbReference type="InterPro" id="IPR016071">
    <property type="entry name" value="Staphylococal_nuclease_OB-fold"/>
</dbReference>
<keyword evidence="6" id="KW-0614">Plasmid</keyword>
<evidence type="ECO:0000256" key="2">
    <source>
        <dbReference type="ARBA" id="ARBA00022759"/>
    </source>
</evidence>
<feature type="chain" id="PRO_5010340691" evidence="4">
    <location>
        <begin position="23"/>
        <end position="168"/>
    </location>
</feature>
<dbReference type="PROSITE" id="PS50830">
    <property type="entry name" value="TNASE_3"/>
    <property type="match status" value="1"/>
</dbReference>
<evidence type="ECO:0000313" key="6">
    <source>
        <dbReference type="EMBL" id="APW48783.1"/>
    </source>
</evidence>
<accession>A0A1P8KGH1</accession>
<dbReference type="PANTHER" id="PTHR12302:SF3">
    <property type="entry name" value="SERINE_THREONINE-PROTEIN KINASE 31"/>
    <property type="match status" value="1"/>
</dbReference>